<keyword evidence="8 10" id="KW-0472">Membrane</keyword>
<dbReference type="PROSITE" id="PS51847">
    <property type="entry name" value="SMP"/>
    <property type="match status" value="1"/>
</dbReference>
<evidence type="ECO:0000256" key="9">
    <source>
        <dbReference type="SAM" id="MobiDB-lite"/>
    </source>
</evidence>
<evidence type="ECO:0000256" key="1">
    <source>
        <dbReference type="ARBA" id="ARBA00004586"/>
    </source>
</evidence>
<dbReference type="OrthoDB" id="26740at2759"/>
<keyword evidence="3 10" id="KW-0812">Transmembrane</keyword>
<dbReference type="InParanoid" id="G0PKH8"/>
<feature type="compositionally biased region" description="Acidic residues" evidence="9">
    <location>
        <begin position="783"/>
        <end position="795"/>
    </location>
</feature>
<protein>
    <recommendedName>
        <fullName evidence="11">SMP-LTD domain-containing protein</fullName>
    </recommendedName>
</protein>
<evidence type="ECO:0000256" key="4">
    <source>
        <dbReference type="ARBA" id="ARBA00022824"/>
    </source>
</evidence>
<evidence type="ECO:0000256" key="2">
    <source>
        <dbReference type="ARBA" id="ARBA00022448"/>
    </source>
</evidence>
<keyword evidence="5 10" id="KW-1133">Transmembrane helix</keyword>
<keyword evidence="2" id="KW-0813">Transport</keyword>
<dbReference type="FunCoup" id="G0PKH8">
    <property type="interactions" value="3064"/>
</dbReference>
<feature type="transmembrane region" description="Helical" evidence="10">
    <location>
        <begin position="238"/>
        <end position="255"/>
    </location>
</feature>
<evidence type="ECO:0000313" key="13">
    <source>
        <dbReference type="Proteomes" id="UP000008068"/>
    </source>
</evidence>
<organism evidence="13">
    <name type="scientific">Caenorhabditis brenneri</name>
    <name type="common">Nematode worm</name>
    <dbReference type="NCBI Taxonomy" id="135651"/>
    <lineage>
        <taxon>Eukaryota</taxon>
        <taxon>Metazoa</taxon>
        <taxon>Ecdysozoa</taxon>
        <taxon>Nematoda</taxon>
        <taxon>Chromadorea</taxon>
        <taxon>Rhabditida</taxon>
        <taxon>Rhabditina</taxon>
        <taxon>Rhabditomorpha</taxon>
        <taxon>Rhabditoidea</taxon>
        <taxon>Rhabditidae</taxon>
        <taxon>Peloderinae</taxon>
        <taxon>Caenorhabditis</taxon>
    </lineage>
</organism>
<evidence type="ECO:0000256" key="3">
    <source>
        <dbReference type="ARBA" id="ARBA00022692"/>
    </source>
</evidence>
<gene>
    <name evidence="12" type="ORF">CAEBREN_29137</name>
</gene>
<proteinExistence type="predicted"/>
<dbReference type="Proteomes" id="UP000008068">
    <property type="component" value="Unassembled WGS sequence"/>
</dbReference>
<evidence type="ECO:0000256" key="8">
    <source>
        <dbReference type="ARBA" id="ARBA00023136"/>
    </source>
</evidence>
<sequence length="958" mass="107890">MSRLSIGGKRNEVASQILKHLFVGIKGSIRLHDLLEASDDEYGFVRTEVERALDCRDATEEEIMRESPVRTSYKLPEEHVIPAGGEIQKSSTPCGSVDESEQKDKVSIGSNDSGKTEHSKIGALLDKAKKKTHRLVSSRKKNNSECGTAEASPLPSIKSLESMSKSEERLTSRRSSGGSAEQLKQTPTPGKSSDDSAEILEELVARKSANQSLIDPADPSDPFLVQSLIHKCRVLPFFRARLVIFGTLIALTIASPGFITGILWGFYSTVIGFLYFFVSEPKPKEEQKADWFTGNEIETQEVLSPLGVDNIDDQGFGLGEGVIYRGWMNELRTRYSPANYHVNSAQSVLVRLEGSMLRICRPAKAVLKHAFYDDPTLKQTQPSMVSQVIYDMKDAHVSLRPKRLARRRWWSRKYPIHIRFAHSSSSLVEVDHSAKAKSRGMSRSASMAPHPNISEISEEPKRSISDDETDGYTAESEAEAEDEQRKMVRANSASDIHEFKESKTHKKRGRSIYLFVRAAREKERWFHLLREACARARNSPKVRRCMSVIVKTCSSASLPDEICRGGDDDQNTSVAVDALAAEKEDFNDSLFNSPKRIRLPKEYEYLKYRSNYASFVKQISTILSVQVPPRPEKNSTVSVDLGTMKWAPGAQQISTELVDSINVLATRIFFDFCRDDFWIRQVKQKIQSKLATIHLPYFIEKLELGELKFGTAAPKFTAVYTPKVDEWGTWVDFEMKYKGGIRLVLQTSVNLLKLQSGSQQVDTEKRVNRWTESVRVTRYSDSDLPESPESSPDEDFGSKNNSEGNTKEKTGKKILSIVERAAQSSLFRKAAKLQAVARLIEDVSTTPLMLNVEVEEVEGPMTCNIPPPPSDRLWSVVFKTQPSVISRNYRYAFRRRPIFKLRAVPQVGDRSVDLSTVSEWIETKLRQVLEKNLVCPNMDDIILPVLSGNPLLHMGYNK</sequence>
<feature type="compositionally biased region" description="Acidic residues" evidence="9">
    <location>
        <begin position="466"/>
        <end position="482"/>
    </location>
</feature>
<dbReference type="HOGENOM" id="CLU_328243_0_0_1"/>
<feature type="compositionally biased region" description="Polar residues" evidence="9">
    <location>
        <begin position="173"/>
        <end position="191"/>
    </location>
</feature>
<keyword evidence="4" id="KW-0256">Endoplasmic reticulum</keyword>
<name>G0PKH8_CAEBE</name>
<dbReference type="AlphaFoldDB" id="G0PKH8"/>
<keyword evidence="7" id="KW-0446">Lipid-binding</keyword>
<dbReference type="GO" id="GO:0008289">
    <property type="term" value="F:lipid binding"/>
    <property type="evidence" value="ECO:0007669"/>
    <property type="project" value="UniProtKB-KW"/>
</dbReference>
<dbReference type="GO" id="GO:0006869">
    <property type="term" value="P:lipid transport"/>
    <property type="evidence" value="ECO:0007669"/>
    <property type="project" value="UniProtKB-KW"/>
</dbReference>
<feature type="domain" description="SMP-LTD" evidence="11">
    <location>
        <begin position="654"/>
        <end position="944"/>
    </location>
</feature>
<dbReference type="EMBL" id="GL380867">
    <property type="protein sequence ID" value="EGT32221.1"/>
    <property type="molecule type" value="Genomic_DNA"/>
</dbReference>
<keyword evidence="13" id="KW-1185">Reference proteome</keyword>
<dbReference type="eggNOG" id="KOG2238">
    <property type="taxonomic scope" value="Eukaryota"/>
</dbReference>
<feature type="region of interest" description="Disordered" evidence="9">
    <location>
        <begin position="79"/>
        <end position="195"/>
    </location>
</feature>
<evidence type="ECO:0000256" key="6">
    <source>
        <dbReference type="ARBA" id="ARBA00023055"/>
    </source>
</evidence>
<feature type="region of interest" description="Disordered" evidence="9">
    <location>
        <begin position="778"/>
        <end position="808"/>
    </location>
</feature>
<feature type="compositionally biased region" description="Basic residues" evidence="9">
    <location>
        <begin position="128"/>
        <end position="141"/>
    </location>
</feature>
<evidence type="ECO:0000256" key="5">
    <source>
        <dbReference type="ARBA" id="ARBA00022989"/>
    </source>
</evidence>
<accession>G0PKH8</accession>
<evidence type="ECO:0000259" key="11">
    <source>
        <dbReference type="PROSITE" id="PS51847"/>
    </source>
</evidence>
<dbReference type="GO" id="GO:0005789">
    <property type="term" value="C:endoplasmic reticulum membrane"/>
    <property type="evidence" value="ECO:0007669"/>
    <property type="project" value="UniProtKB-SubCell"/>
</dbReference>
<keyword evidence="6" id="KW-0445">Lipid transport</keyword>
<evidence type="ECO:0000256" key="10">
    <source>
        <dbReference type="SAM" id="Phobius"/>
    </source>
</evidence>
<evidence type="ECO:0000256" key="7">
    <source>
        <dbReference type="ARBA" id="ARBA00023121"/>
    </source>
</evidence>
<dbReference type="CDD" id="cd21675">
    <property type="entry name" value="SMP_TEX2"/>
    <property type="match status" value="1"/>
</dbReference>
<feature type="region of interest" description="Disordered" evidence="9">
    <location>
        <begin position="437"/>
        <end position="484"/>
    </location>
</feature>
<dbReference type="PANTHER" id="PTHR13466:SF0">
    <property type="entry name" value="SMP-LTD DOMAIN-CONTAINING PROTEIN"/>
    <property type="match status" value="1"/>
</dbReference>
<dbReference type="STRING" id="135651.G0PKH8"/>
<dbReference type="InterPro" id="IPR031468">
    <property type="entry name" value="SMP_LBD"/>
</dbReference>
<evidence type="ECO:0000313" key="12">
    <source>
        <dbReference type="EMBL" id="EGT32221.1"/>
    </source>
</evidence>
<reference evidence="13" key="1">
    <citation type="submission" date="2011-07" db="EMBL/GenBank/DDBJ databases">
        <authorList>
            <consortium name="Caenorhabditis brenneri Sequencing and Analysis Consortium"/>
            <person name="Wilson R.K."/>
        </authorList>
    </citation>
    <scope>NUCLEOTIDE SEQUENCE [LARGE SCALE GENOMIC DNA]</scope>
    <source>
        <strain evidence="13">PB2801</strain>
    </source>
</reference>
<comment type="subcellular location">
    <subcellularLocation>
        <location evidence="1">Endoplasmic reticulum membrane</location>
    </subcellularLocation>
</comment>
<dbReference type="PANTHER" id="PTHR13466">
    <property type="entry name" value="TEX2 PROTEIN-RELATED"/>
    <property type="match status" value="1"/>
</dbReference>